<proteinExistence type="predicted"/>
<sequence>MRVSHGESESRLFPILIGAPQGSVLAALLFRLHVHFLPLHFPRTVNHLFADDLTIVVKGALKERLSDNIKYVQNRAKVALQALENFSDNYLLPVNVTKTKAMLVHNVVHATKPELEDKKSGY</sequence>
<evidence type="ECO:0000256" key="1">
    <source>
        <dbReference type="SAM" id="Phobius"/>
    </source>
</evidence>
<comment type="caution">
    <text evidence="4">The sequence shown here is derived from an EMBL/GenBank/DDBJ whole genome shotgun (WGS) entry which is preliminary data.</text>
</comment>
<accession>A0A820LX40</accession>
<gene>
    <name evidence="4" type="ORF">HFQ381_LOCUS17633</name>
    <name evidence="3" type="ORF">TIS948_LOCUS15066</name>
</gene>
<protein>
    <recommendedName>
        <fullName evidence="2">Reverse transcriptase domain-containing protein</fullName>
    </recommendedName>
</protein>
<dbReference type="OrthoDB" id="445826at2759"/>
<dbReference type="EMBL" id="CAJNXB010002434">
    <property type="protein sequence ID" value="CAF3248530.1"/>
    <property type="molecule type" value="Genomic_DNA"/>
</dbReference>
<dbReference type="AlphaFoldDB" id="A0A820LX40"/>
<dbReference type="InterPro" id="IPR000477">
    <property type="entry name" value="RT_dom"/>
</dbReference>
<feature type="transmembrane region" description="Helical" evidence="1">
    <location>
        <begin position="12"/>
        <end position="34"/>
    </location>
</feature>
<keyword evidence="1" id="KW-1133">Transmembrane helix</keyword>
<dbReference type="Pfam" id="PF00078">
    <property type="entry name" value="RVT_1"/>
    <property type="match status" value="1"/>
</dbReference>
<name>A0A820LX40_9BILA</name>
<keyword evidence="1" id="KW-0812">Transmembrane</keyword>
<organism evidence="4 5">
    <name type="scientific">Rotaria socialis</name>
    <dbReference type="NCBI Taxonomy" id="392032"/>
    <lineage>
        <taxon>Eukaryota</taxon>
        <taxon>Metazoa</taxon>
        <taxon>Spiralia</taxon>
        <taxon>Gnathifera</taxon>
        <taxon>Rotifera</taxon>
        <taxon>Eurotatoria</taxon>
        <taxon>Bdelloidea</taxon>
        <taxon>Philodinida</taxon>
        <taxon>Philodinidae</taxon>
        <taxon>Rotaria</taxon>
    </lineage>
</organism>
<evidence type="ECO:0000313" key="4">
    <source>
        <dbReference type="EMBL" id="CAF4364659.1"/>
    </source>
</evidence>
<feature type="domain" description="Reverse transcriptase" evidence="2">
    <location>
        <begin position="1"/>
        <end position="122"/>
    </location>
</feature>
<dbReference type="Proteomes" id="UP000663825">
    <property type="component" value="Unassembled WGS sequence"/>
</dbReference>
<evidence type="ECO:0000313" key="3">
    <source>
        <dbReference type="EMBL" id="CAF3248530.1"/>
    </source>
</evidence>
<dbReference type="EMBL" id="CAJOBO010001318">
    <property type="protein sequence ID" value="CAF4364659.1"/>
    <property type="molecule type" value="Genomic_DNA"/>
</dbReference>
<evidence type="ECO:0000313" key="5">
    <source>
        <dbReference type="Proteomes" id="UP000663851"/>
    </source>
</evidence>
<dbReference type="PROSITE" id="PS50878">
    <property type="entry name" value="RT_POL"/>
    <property type="match status" value="1"/>
</dbReference>
<keyword evidence="1" id="KW-0472">Membrane</keyword>
<reference evidence="4" key="1">
    <citation type="submission" date="2021-02" db="EMBL/GenBank/DDBJ databases">
        <authorList>
            <person name="Nowell W R."/>
        </authorList>
    </citation>
    <scope>NUCLEOTIDE SEQUENCE</scope>
</reference>
<evidence type="ECO:0000259" key="2">
    <source>
        <dbReference type="PROSITE" id="PS50878"/>
    </source>
</evidence>
<dbReference type="Proteomes" id="UP000663851">
    <property type="component" value="Unassembled WGS sequence"/>
</dbReference>